<accession>A0ABD0L2T0</accession>
<name>A0ABD0L2T0_9CAEN</name>
<sequence length="92" mass="10296">MGNDIGCKLQPQLFIIEIISYAFANALTDLSSACGLYRNRLHTAERACKEEGNDKNKVAPTEKHLYVHVKRVAMCKDATQLVLRLAPAEDTY</sequence>
<evidence type="ECO:0000313" key="1">
    <source>
        <dbReference type="EMBL" id="KAK7493633.1"/>
    </source>
</evidence>
<organism evidence="1 2">
    <name type="scientific">Batillaria attramentaria</name>
    <dbReference type="NCBI Taxonomy" id="370345"/>
    <lineage>
        <taxon>Eukaryota</taxon>
        <taxon>Metazoa</taxon>
        <taxon>Spiralia</taxon>
        <taxon>Lophotrochozoa</taxon>
        <taxon>Mollusca</taxon>
        <taxon>Gastropoda</taxon>
        <taxon>Caenogastropoda</taxon>
        <taxon>Sorbeoconcha</taxon>
        <taxon>Cerithioidea</taxon>
        <taxon>Batillariidae</taxon>
        <taxon>Batillaria</taxon>
    </lineage>
</organism>
<dbReference type="Proteomes" id="UP001519460">
    <property type="component" value="Unassembled WGS sequence"/>
</dbReference>
<protein>
    <submittedName>
        <fullName evidence="1">Uncharacterized protein</fullName>
    </submittedName>
</protein>
<dbReference type="EMBL" id="JACVVK020000091">
    <property type="protein sequence ID" value="KAK7493633.1"/>
    <property type="molecule type" value="Genomic_DNA"/>
</dbReference>
<dbReference type="AlphaFoldDB" id="A0ABD0L2T0"/>
<gene>
    <name evidence="1" type="ORF">BaRGS_00015145</name>
</gene>
<reference evidence="1 2" key="1">
    <citation type="journal article" date="2023" name="Sci. Data">
        <title>Genome assembly of the Korean intertidal mud-creeper Batillaria attramentaria.</title>
        <authorList>
            <person name="Patra A.K."/>
            <person name="Ho P.T."/>
            <person name="Jun S."/>
            <person name="Lee S.J."/>
            <person name="Kim Y."/>
            <person name="Won Y.J."/>
        </authorList>
    </citation>
    <scope>NUCLEOTIDE SEQUENCE [LARGE SCALE GENOMIC DNA]</scope>
    <source>
        <strain evidence="1">Wonlab-2016</strain>
    </source>
</reference>
<evidence type="ECO:0000313" key="2">
    <source>
        <dbReference type="Proteomes" id="UP001519460"/>
    </source>
</evidence>
<comment type="caution">
    <text evidence="1">The sequence shown here is derived from an EMBL/GenBank/DDBJ whole genome shotgun (WGS) entry which is preliminary data.</text>
</comment>
<keyword evidence="2" id="KW-1185">Reference proteome</keyword>
<proteinExistence type="predicted"/>